<protein>
    <submittedName>
        <fullName evidence="2">DUF1109 domain-containing protein</fullName>
    </submittedName>
</protein>
<keyword evidence="1" id="KW-1133">Transmembrane helix</keyword>
<comment type="caution">
    <text evidence="2">The sequence shown here is derived from an EMBL/GenBank/DDBJ whole genome shotgun (WGS) entry which is preliminary data.</text>
</comment>
<feature type="transmembrane region" description="Helical" evidence="1">
    <location>
        <begin position="156"/>
        <end position="176"/>
    </location>
</feature>
<dbReference type="InterPro" id="IPR009495">
    <property type="entry name" value="NrsF"/>
</dbReference>
<feature type="transmembrane region" description="Helical" evidence="1">
    <location>
        <begin position="124"/>
        <end position="144"/>
    </location>
</feature>
<dbReference type="RefSeq" id="WP_260277626.1">
    <property type="nucleotide sequence ID" value="NZ_JANAVZ010000007.1"/>
</dbReference>
<keyword evidence="1" id="KW-0812">Transmembrane</keyword>
<feature type="transmembrane region" description="Helical" evidence="1">
    <location>
        <begin position="182"/>
        <end position="205"/>
    </location>
</feature>
<organism evidence="2 3">
    <name type="scientific">Paracoccus maritimus</name>
    <dbReference type="NCBI Taxonomy" id="2933292"/>
    <lineage>
        <taxon>Bacteria</taxon>
        <taxon>Pseudomonadati</taxon>
        <taxon>Pseudomonadota</taxon>
        <taxon>Alphaproteobacteria</taxon>
        <taxon>Rhodobacterales</taxon>
        <taxon>Paracoccaceae</taxon>
        <taxon>Paracoccus</taxon>
    </lineage>
</organism>
<reference evidence="2 3" key="1">
    <citation type="submission" date="2022-04" db="EMBL/GenBank/DDBJ databases">
        <title>Paracoccus sp. YLB-12 draft genome sequence.</title>
        <authorList>
            <person name="Yu L."/>
        </authorList>
    </citation>
    <scope>NUCLEOTIDE SEQUENCE [LARGE SCALE GENOMIC DNA]</scope>
    <source>
        <strain evidence="2 3">YLB-12</strain>
    </source>
</reference>
<evidence type="ECO:0000313" key="3">
    <source>
        <dbReference type="Proteomes" id="UP001320702"/>
    </source>
</evidence>
<name>A0ABT2KB32_9RHOB</name>
<sequence length="211" mass="22153">MRTERLIDVLAADDTAPRPIGPRLMMQAGPALIAAAVLALSILGIRSDLGAALANPTTLMKWLLPLAVAIPALYAALRLTRPQIRHTPAQFIPALIGVLALVWLALAAASTAPDLLWPQVRGRTALICLISVTFIGLAPLLVGLRILREGACVSPTVSGAMLGLASGGLAAAFYALHCNQDAPLFFLTWYGLGILGLTAGGALLGRHFLRW</sequence>
<dbReference type="Proteomes" id="UP001320702">
    <property type="component" value="Unassembled WGS sequence"/>
</dbReference>
<keyword evidence="1" id="KW-0472">Membrane</keyword>
<feature type="transmembrane region" description="Helical" evidence="1">
    <location>
        <begin position="28"/>
        <end position="47"/>
    </location>
</feature>
<dbReference type="EMBL" id="JANAVZ010000007">
    <property type="protein sequence ID" value="MCT4333753.1"/>
    <property type="molecule type" value="Genomic_DNA"/>
</dbReference>
<evidence type="ECO:0000256" key="1">
    <source>
        <dbReference type="SAM" id="Phobius"/>
    </source>
</evidence>
<feature type="transmembrane region" description="Helical" evidence="1">
    <location>
        <begin position="91"/>
        <end position="112"/>
    </location>
</feature>
<accession>A0ABT2KB32</accession>
<keyword evidence="3" id="KW-1185">Reference proteome</keyword>
<feature type="transmembrane region" description="Helical" evidence="1">
    <location>
        <begin position="59"/>
        <end position="79"/>
    </location>
</feature>
<gene>
    <name evidence="2" type="ORF">MU516_12850</name>
</gene>
<proteinExistence type="predicted"/>
<dbReference type="Pfam" id="PF06532">
    <property type="entry name" value="NrsF"/>
    <property type="match status" value="1"/>
</dbReference>
<evidence type="ECO:0000313" key="2">
    <source>
        <dbReference type="EMBL" id="MCT4333753.1"/>
    </source>
</evidence>